<dbReference type="OrthoDB" id="5298774at2"/>
<evidence type="ECO:0000256" key="1">
    <source>
        <dbReference type="ARBA" id="ARBA00022448"/>
    </source>
</evidence>
<dbReference type="Proteomes" id="UP000030475">
    <property type="component" value="Unassembled WGS sequence"/>
</dbReference>
<dbReference type="InterPro" id="IPR003439">
    <property type="entry name" value="ABC_transporter-like_ATP-bd"/>
</dbReference>
<reference evidence="8 10" key="2">
    <citation type="submission" date="2017-11" db="EMBL/GenBank/DDBJ databases">
        <title>Molecular characterization of Burkholderia pseudomallei and closely related isolates from Vietnam.</title>
        <authorList>
            <person name="Ustinov D.V."/>
            <person name="Antonov A.S."/>
            <person name="Avdusheva E.F."/>
            <person name="Shpak I.M."/>
            <person name="Zakharova I.B."/>
            <person name="Thi L.A."/>
            <person name="Teteryatnikova N."/>
            <person name="Lopasteyskaya Y.A."/>
            <person name="Kuzyutina J.A."/>
            <person name="Ngo T.N."/>
            <person name="Victorov D.V."/>
        </authorList>
    </citation>
    <scope>NUCLEOTIDE SEQUENCE [LARGE SCALE GENOMIC DNA]</scope>
    <source>
        <strain evidence="8 10">V1512</strain>
    </source>
</reference>
<evidence type="ECO:0000259" key="6">
    <source>
        <dbReference type="PROSITE" id="PS50893"/>
    </source>
</evidence>
<accession>A0A095IGQ5</accession>
<evidence type="ECO:0000256" key="4">
    <source>
        <dbReference type="ARBA" id="ARBA00022741"/>
    </source>
</evidence>
<dbReference type="PANTHER" id="PTHR42781">
    <property type="entry name" value="SPERMIDINE/PUTRESCINE IMPORT ATP-BINDING PROTEIN POTA"/>
    <property type="match status" value="1"/>
</dbReference>
<protein>
    <submittedName>
        <fullName evidence="8">ABC transporter ATP-binding protein</fullName>
    </submittedName>
    <submittedName>
        <fullName evidence="7">ABC transporter family protein</fullName>
    </submittedName>
</protein>
<keyword evidence="2" id="KW-1003">Cell membrane</keyword>
<dbReference type="SMART" id="SM00382">
    <property type="entry name" value="AAA"/>
    <property type="match status" value="1"/>
</dbReference>
<dbReference type="eggNOG" id="COG3842">
    <property type="taxonomic scope" value="Bacteria"/>
</dbReference>
<dbReference type="EMBL" id="JQIM01000008">
    <property type="protein sequence ID" value="KGX16635.1"/>
    <property type="molecule type" value="Genomic_DNA"/>
</dbReference>
<dbReference type="PROSITE" id="PS00211">
    <property type="entry name" value="ABC_TRANSPORTER_1"/>
    <property type="match status" value="1"/>
</dbReference>
<reference evidence="7 9" key="1">
    <citation type="submission" date="2014-08" db="EMBL/GenBank/DDBJ databases">
        <authorList>
            <person name="Bunnell A."/>
            <person name="Chain P.S."/>
            <person name="Chertkov O."/>
            <person name="Currie B.J."/>
            <person name="Daligault H.E."/>
            <person name="Davenport K.W."/>
            <person name="Davis C."/>
            <person name="Gleasner C.D."/>
            <person name="Johnson S.L."/>
            <person name="Kaestli M."/>
            <person name="Koren S."/>
            <person name="Kunde Y.A."/>
            <person name="Mayo M."/>
            <person name="McMurry K.K."/>
            <person name="Price E.P."/>
            <person name="Reitenga K.G."/>
            <person name="Robison R."/>
            <person name="Rosovitz M.J."/>
            <person name="Sarovich D.S."/>
            <person name="Teshima H."/>
        </authorList>
    </citation>
    <scope>NUCLEOTIDE SEQUENCE [LARGE SCALE GENOMIC DNA]</scope>
    <source>
        <strain evidence="7 9">MSHR44</strain>
    </source>
</reference>
<dbReference type="InterPro" id="IPR027417">
    <property type="entry name" value="P-loop_NTPase"/>
</dbReference>
<proteinExistence type="predicted"/>
<dbReference type="OMA" id="HPPVYAP"/>
<dbReference type="Pfam" id="PF00005">
    <property type="entry name" value="ABC_tran"/>
    <property type="match status" value="1"/>
</dbReference>
<gene>
    <name evidence="8" type="ORF">CWD88_06810</name>
    <name evidence="7" type="ORF">Y036_5759</name>
</gene>
<comment type="caution">
    <text evidence="7">The sequence shown here is derived from an EMBL/GenBank/DDBJ whole genome shotgun (WGS) entry which is preliminary data.</text>
</comment>
<name>A0A095IGQ5_BURPE</name>
<dbReference type="RefSeq" id="WP_004190506.1">
    <property type="nucleotide sequence ID" value="NZ_AP028080.1"/>
</dbReference>
<dbReference type="PANTHER" id="PTHR42781:SF4">
    <property type="entry name" value="SPERMIDINE_PUTRESCINE IMPORT ATP-BINDING PROTEIN POTA"/>
    <property type="match status" value="1"/>
</dbReference>
<dbReference type="Proteomes" id="UP000231878">
    <property type="component" value="Unassembled WGS sequence"/>
</dbReference>
<dbReference type="GeneID" id="92977007"/>
<dbReference type="GO" id="GO:0016887">
    <property type="term" value="F:ATP hydrolysis activity"/>
    <property type="evidence" value="ECO:0007669"/>
    <property type="project" value="InterPro"/>
</dbReference>
<evidence type="ECO:0000256" key="3">
    <source>
        <dbReference type="ARBA" id="ARBA00022519"/>
    </source>
</evidence>
<dbReference type="InterPro" id="IPR003593">
    <property type="entry name" value="AAA+_ATPase"/>
</dbReference>
<evidence type="ECO:0000256" key="5">
    <source>
        <dbReference type="ARBA" id="ARBA00022840"/>
    </source>
</evidence>
<evidence type="ECO:0000313" key="7">
    <source>
        <dbReference type="EMBL" id="KGX16635.1"/>
    </source>
</evidence>
<keyword evidence="3" id="KW-0997">Cell inner membrane</keyword>
<feature type="domain" description="ABC transporter" evidence="6">
    <location>
        <begin position="2"/>
        <end position="233"/>
    </location>
</feature>
<evidence type="ECO:0000313" key="10">
    <source>
        <dbReference type="Proteomes" id="UP000231878"/>
    </source>
</evidence>
<keyword evidence="3" id="KW-0472">Membrane</keyword>
<dbReference type="Gene3D" id="3.40.50.300">
    <property type="entry name" value="P-loop containing nucleotide triphosphate hydrolases"/>
    <property type="match status" value="1"/>
</dbReference>
<evidence type="ECO:0000313" key="8">
    <source>
        <dbReference type="EMBL" id="PJO67185.1"/>
    </source>
</evidence>
<sequence length="233" mass="25950">MSLVVDIRKTLVTPERHFTLDVSFASNAQRIVLFGPSGAGKSLTLQAIAGLLAPDRGTISIGGDTLFDGARGIDVPTQARRVAYLFQDYALFPHLNVRQNIAFGLKRGWRNPRAQELPDDAAYWLRAFELEALAGHYPAQLSGGQKQRVALARALIAQPRILLLDEPFSALDVAMRQRMRRELTDLQMRLDIPMVLITHDPDDVAAFGDQVVRLQEGRVLPDTPIAEWVTNMR</sequence>
<dbReference type="SUPFAM" id="SSF52540">
    <property type="entry name" value="P-loop containing nucleoside triphosphate hydrolases"/>
    <property type="match status" value="1"/>
</dbReference>
<dbReference type="AlphaFoldDB" id="A0A095IGQ5"/>
<organism evidence="7 9">
    <name type="scientific">Burkholderia pseudomallei</name>
    <name type="common">Pseudomonas pseudomallei</name>
    <dbReference type="NCBI Taxonomy" id="28450"/>
    <lineage>
        <taxon>Bacteria</taxon>
        <taxon>Pseudomonadati</taxon>
        <taxon>Pseudomonadota</taxon>
        <taxon>Betaproteobacteria</taxon>
        <taxon>Burkholderiales</taxon>
        <taxon>Burkholderiaceae</taxon>
        <taxon>Burkholderia</taxon>
        <taxon>pseudomallei group</taxon>
    </lineage>
</organism>
<keyword evidence="1" id="KW-0813">Transport</keyword>
<dbReference type="EMBL" id="PHRB01000004">
    <property type="protein sequence ID" value="PJO67185.1"/>
    <property type="molecule type" value="Genomic_DNA"/>
</dbReference>
<dbReference type="InterPro" id="IPR017871">
    <property type="entry name" value="ABC_transporter-like_CS"/>
</dbReference>
<keyword evidence="5 8" id="KW-0067">ATP-binding</keyword>
<evidence type="ECO:0000313" key="9">
    <source>
        <dbReference type="Proteomes" id="UP000030475"/>
    </source>
</evidence>
<dbReference type="KEGG" id="but:X994_5313"/>
<dbReference type="InterPro" id="IPR050093">
    <property type="entry name" value="ABC_SmlMolc_Importer"/>
</dbReference>
<dbReference type="GO" id="GO:0005524">
    <property type="term" value="F:ATP binding"/>
    <property type="evidence" value="ECO:0007669"/>
    <property type="project" value="UniProtKB-KW"/>
</dbReference>
<keyword evidence="4" id="KW-0547">Nucleotide-binding</keyword>
<dbReference type="PROSITE" id="PS50893">
    <property type="entry name" value="ABC_TRANSPORTER_2"/>
    <property type="match status" value="1"/>
</dbReference>
<evidence type="ECO:0000256" key="2">
    <source>
        <dbReference type="ARBA" id="ARBA00022475"/>
    </source>
</evidence>